<reference evidence="8 9" key="1">
    <citation type="journal article" date="2019" name="Sci. Rep.">
        <title>Orb-weaving spider Araneus ventricosus genome elucidates the spidroin gene catalogue.</title>
        <authorList>
            <person name="Kono N."/>
            <person name="Nakamura H."/>
            <person name="Ohtoshi R."/>
            <person name="Moran D.A.P."/>
            <person name="Shinohara A."/>
            <person name="Yoshida Y."/>
            <person name="Fujiwara M."/>
            <person name="Mori M."/>
            <person name="Tomita M."/>
            <person name="Arakawa K."/>
        </authorList>
    </citation>
    <scope>NUCLEOTIDE SEQUENCE [LARGE SCALE GENOMIC DNA]</scope>
</reference>
<keyword evidence="4" id="KW-0735">Signal-anchor</keyword>
<dbReference type="GO" id="GO:0001671">
    <property type="term" value="F:ATPase activator activity"/>
    <property type="evidence" value="ECO:0007669"/>
    <property type="project" value="TreeGrafter"/>
</dbReference>
<dbReference type="OrthoDB" id="5912413at2759"/>
<keyword evidence="5 7" id="KW-1133">Transmembrane helix</keyword>
<dbReference type="Proteomes" id="UP000499080">
    <property type="component" value="Unassembled WGS sequence"/>
</dbReference>
<keyword evidence="6 7" id="KW-0472">Membrane</keyword>
<dbReference type="InterPro" id="IPR038702">
    <property type="entry name" value="Na/K_ATPase_sub_beta_sf"/>
</dbReference>
<evidence type="ECO:0000256" key="3">
    <source>
        <dbReference type="ARBA" id="ARBA00022692"/>
    </source>
</evidence>
<feature type="transmembrane region" description="Helical" evidence="7">
    <location>
        <begin position="228"/>
        <end position="253"/>
    </location>
</feature>
<accession>A0A4Y2LGH9</accession>
<evidence type="ECO:0000256" key="1">
    <source>
        <dbReference type="ARBA" id="ARBA00004606"/>
    </source>
</evidence>
<dbReference type="GO" id="GO:0030007">
    <property type="term" value="P:intracellular potassium ion homeostasis"/>
    <property type="evidence" value="ECO:0007669"/>
    <property type="project" value="TreeGrafter"/>
</dbReference>
<feature type="transmembrane region" description="Helical" evidence="7">
    <location>
        <begin position="12"/>
        <end position="31"/>
    </location>
</feature>
<keyword evidence="9" id="KW-1185">Reference proteome</keyword>
<protein>
    <submittedName>
        <fullName evidence="8">Sodium/potassium-transporting ATPase subunit beta</fullName>
    </submittedName>
</protein>
<dbReference type="AlphaFoldDB" id="A0A4Y2LGH9"/>
<name>A0A4Y2LGH9_ARAVE</name>
<keyword evidence="3 7" id="KW-0812">Transmembrane</keyword>
<evidence type="ECO:0000256" key="4">
    <source>
        <dbReference type="ARBA" id="ARBA00022968"/>
    </source>
</evidence>
<dbReference type="EMBL" id="BGPR01005681">
    <property type="protein sequence ID" value="GBN12437.1"/>
    <property type="molecule type" value="Genomic_DNA"/>
</dbReference>
<dbReference type="PANTHER" id="PTHR11523">
    <property type="entry name" value="SODIUM/POTASSIUM-DEPENDENT ATPASE BETA SUBUNIT"/>
    <property type="match status" value="1"/>
</dbReference>
<dbReference type="GO" id="GO:0036376">
    <property type="term" value="P:sodium ion export across plasma membrane"/>
    <property type="evidence" value="ECO:0007669"/>
    <property type="project" value="TreeGrafter"/>
</dbReference>
<evidence type="ECO:0000256" key="6">
    <source>
        <dbReference type="ARBA" id="ARBA00023136"/>
    </source>
</evidence>
<organism evidence="8 9">
    <name type="scientific">Araneus ventricosus</name>
    <name type="common">Orbweaver spider</name>
    <name type="synonym">Epeira ventricosa</name>
    <dbReference type="NCBI Taxonomy" id="182803"/>
    <lineage>
        <taxon>Eukaryota</taxon>
        <taxon>Metazoa</taxon>
        <taxon>Ecdysozoa</taxon>
        <taxon>Arthropoda</taxon>
        <taxon>Chelicerata</taxon>
        <taxon>Arachnida</taxon>
        <taxon>Araneae</taxon>
        <taxon>Araneomorphae</taxon>
        <taxon>Entelegynae</taxon>
        <taxon>Araneoidea</taxon>
        <taxon>Araneidae</taxon>
        <taxon>Araneus</taxon>
    </lineage>
</organism>
<sequence length="485" mass="54674">MYHVMGVGQDHLDMLLSISAVSAYSSFRFLIYRVHRQKDYSKNVFCFDSGRSHAILKQVYGYDAVALKTIYASDPVSETQYDPKTKHQSMEWCGPNSSKRKKFRFGKSSAVDNTFSDCQGILHREFLPAGQTVDGEFSTRRGYTVRPSTLPLEVSSTEGATEDHGSASHFHALRVPVKFDTDGISSPNYSPPRRQENNFSMDDTPHIHIHRVTCNQDFPSTWQPARRIITFMGLVSLICTLLVVVIIIIAVALSKTAHPRTTPLRHSELVYLVPQPRKFINRTPTIVVHRQNPRIWQKHVEDLSTLVRAYRERQGAIATSNCDLHYAPIGVSSCSFPLDRISDNCTVQNNFGYDTGNPCVALVFNAFAGWNPVPYNKSNPADIPPEIPHGYDFQQLVPITCNTSVASTEESNIFHVHYTPFPGFPFRYLPMRGMMGSTLPPLVMIQFIGPQTMADVEVSCYLWAKNLPRNVTNDPGSIRFSFFIV</sequence>
<evidence type="ECO:0000256" key="7">
    <source>
        <dbReference type="SAM" id="Phobius"/>
    </source>
</evidence>
<proteinExistence type="inferred from homology"/>
<dbReference type="GO" id="GO:0005890">
    <property type="term" value="C:sodium:potassium-exchanging ATPase complex"/>
    <property type="evidence" value="ECO:0007669"/>
    <property type="project" value="InterPro"/>
</dbReference>
<evidence type="ECO:0000256" key="5">
    <source>
        <dbReference type="ARBA" id="ARBA00022989"/>
    </source>
</evidence>
<comment type="similarity">
    <text evidence="2">Belongs to the X(+)/potassium ATPases subunit beta family.</text>
</comment>
<comment type="subcellular location">
    <subcellularLocation>
        <location evidence="1">Membrane</location>
        <topology evidence="1">Single-pass type II membrane protein</topology>
    </subcellularLocation>
</comment>
<dbReference type="GO" id="GO:1990573">
    <property type="term" value="P:potassium ion import across plasma membrane"/>
    <property type="evidence" value="ECO:0007669"/>
    <property type="project" value="TreeGrafter"/>
</dbReference>
<dbReference type="PANTHER" id="PTHR11523:SF28">
    <property type="entry name" value="NA_K-ATPASE BETA SUBUNIT ISOFORM 4-RELATED"/>
    <property type="match status" value="1"/>
</dbReference>
<evidence type="ECO:0000313" key="9">
    <source>
        <dbReference type="Proteomes" id="UP000499080"/>
    </source>
</evidence>
<dbReference type="Pfam" id="PF00287">
    <property type="entry name" value="Na_K-ATPase"/>
    <property type="match status" value="1"/>
</dbReference>
<gene>
    <name evidence="8" type="primary">AT1B1_0</name>
    <name evidence="8" type="ORF">AVEN_160562_1</name>
</gene>
<dbReference type="InterPro" id="IPR000402">
    <property type="entry name" value="Na/K_ATPase_sub_beta"/>
</dbReference>
<comment type="caution">
    <text evidence="8">The sequence shown here is derived from an EMBL/GenBank/DDBJ whole genome shotgun (WGS) entry which is preliminary data.</text>
</comment>
<dbReference type="GO" id="GO:0006883">
    <property type="term" value="P:intracellular sodium ion homeostasis"/>
    <property type="evidence" value="ECO:0007669"/>
    <property type="project" value="TreeGrafter"/>
</dbReference>
<dbReference type="Gene3D" id="2.60.40.1660">
    <property type="entry name" value="Na, k-atpase alpha subunit"/>
    <property type="match status" value="1"/>
</dbReference>
<evidence type="ECO:0000256" key="2">
    <source>
        <dbReference type="ARBA" id="ARBA00005876"/>
    </source>
</evidence>
<evidence type="ECO:0000313" key="8">
    <source>
        <dbReference type="EMBL" id="GBN12437.1"/>
    </source>
</evidence>